<protein>
    <submittedName>
        <fullName evidence="1">Uncharacterized protein</fullName>
    </submittedName>
</protein>
<sequence length="96" mass="11361">MDINEKMMMDLAEQMGFKRNAPPQKERDKMSNLADKYKGKSDQELIDEILKVKKTMKKDKAQFEKQMKTVKALRAMMNGEQRERLDKLIHLLESED</sequence>
<name>A0ACD1AB85_9FIRM</name>
<reference evidence="1" key="1">
    <citation type="submission" date="2019-08" db="EMBL/GenBank/DDBJ databases">
        <title>Genome sequence of Clostridiales bacterium MT110.</title>
        <authorList>
            <person name="Cao J."/>
        </authorList>
    </citation>
    <scope>NUCLEOTIDE SEQUENCE</scope>
    <source>
        <strain evidence="1">MT110</strain>
    </source>
</reference>
<organism evidence="1 2">
    <name type="scientific">Anoxybacterium hadale</name>
    <dbReference type="NCBI Taxonomy" id="3408580"/>
    <lineage>
        <taxon>Bacteria</taxon>
        <taxon>Bacillati</taxon>
        <taxon>Bacillota</taxon>
        <taxon>Clostridia</taxon>
        <taxon>Peptostreptococcales</taxon>
        <taxon>Anaerovoracaceae</taxon>
        <taxon>Anoxybacterium</taxon>
    </lineage>
</organism>
<evidence type="ECO:0000313" key="1">
    <source>
        <dbReference type="EMBL" id="QOX63833.1"/>
    </source>
</evidence>
<dbReference type="Proteomes" id="UP000594014">
    <property type="component" value="Chromosome"/>
</dbReference>
<gene>
    <name evidence="1" type="ORF">FRZ06_11050</name>
</gene>
<accession>A0ACD1AB85</accession>
<keyword evidence="2" id="KW-1185">Reference proteome</keyword>
<proteinExistence type="predicted"/>
<dbReference type="EMBL" id="CP042469">
    <property type="protein sequence ID" value="QOX63833.1"/>
    <property type="molecule type" value="Genomic_DNA"/>
</dbReference>
<evidence type="ECO:0000313" key="2">
    <source>
        <dbReference type="Proteomes" id="UP000594014"/>
    </source>
</evidence>